<accession>A0A1I6N2D5</accession>
<keyword evidence="1" id="KW-0732">Signal</keyword>
<organism evidence="2 3">
    <name type="scientific">Yoonia litorea</name>
    <dbReference type="NCBI Taxonomy" id="1123755"/>
    <lineage>
        <taxon>Bacteria</taxon>
        <taxon>Pseudomonadati</taxon>
        <taxon>Pseudomonadota</taxon>
        <taxon>Alphaproteobacteria</taxon>
        <taxon>Rhodobacterales</taxon>
        <taxon>Paracoccaceae</taxon>
        <taxon>Yoonia</taxon>
    </lineage>
</organism>
<dbReference type="EMBL" id="FOZM01000004">
    <property type="protein sequence ID" value="SFS22103.1"/>
    <property type="molecule type" value="Genomic_DNA"/>
</dbReference>
<name>A0A1I6N2D5_9RHOB</name>
<gene>
    <name evidence="2" type="ORF">SAMN05444714_3135</name>
</gene>
<reference evidence="2 3" key="1">
    <citation type="submission" date="2016-10" db="EMBL/GenBank/DDBJ databases">
        <authorList>
            <person name="de Groot N.N."/>
        </authorList>
    </citation>
    <scope>NUCLEOTIDE SEQUENCE [LARGE SCALE GENOMIC DNA]</scope>
    <source>
        <strain evidence="2 3">DSM 29433</strain>
    </source>
</reference>
<sequence length="189" mass="19549">MFRVTIPALTLLTAAACASPNPPTVSAADVDRAYAEARYISGLPFTATGDLPTGTVTYEGQLGATVTGDVEGSILGDMTMNVGFASNDVSGDVSNINLIDTDGRPDQRLDGSLGIDGFESAGRIDAFASGRLEAIDDGGFIRESDVLLTLDGDVFDDRSRGDAVFGSAQGNGIGDLEIEVDGVFFGTRN</sequence>
<feature type="signal peptide" evidence="1">
    <location>
        <begin position="1"/>
        <end position="27"/>
    </location>
</feature>
<evidence type="ECO:0000313" key="2">
    <source>
        <dbReference type="EMBL" id="SFS22103.1"/>
    </source>
</evidence>
<dbReference type="Proteomes" id="UP000198926">
    <property type="component" value="Unassembled WGS sequence"/>
</dbReference>
<dbReference type="PROSITE" id="PS51257">
    <property type="entry name" value="PROKAR_LIPOPROTEIN"/>
    <property type="match status" value="1"/>
</dbReference>
<protein>
    <recommendedName>
        <fullName evidence="4">Transferrin-binding protein B C-lobe/N-lobe beta barrel domain-containing protein</fullName>
    </recommendedName>
</protein>
<dbReference type="AlphaFoldDB" id="A0A1I6N2D5"/>
<evidence type="ECO:0000313" key="3">
    <source>
        <dbReference type="Proteomes" id="UP000198926"/>
    </source>
</evidence>
<keyword evidence="3" id="KW-1185">Reference proteome</keyword>
<feature type="chain" id="PRO_5011470844" description="Transferrin-binding protein B C-lobe/N-lobe beta barrel domain-containing protein" evidence="1">
    <location>
        <begin position="28"/>
        <end position="189"/>
    </location>
</feature>
<dbReference type="RefSeq" id="WP_090210458.1">
    <property type="nucleotide sequence ID" value="NZ_FOZM01000004.1"/>
</dbReference>
<evidence type="ECO:0008006" key="4">
    <source>
        <dbReference type="Google" id="ProtNLM"/>
    </source>
</evidence>
<evidence type="ECO:0000256" key="1">
    <source>
        <dbReference type="SAM" id="SignalP"/>
    </source>
</evidence>
<proteinExistence type="predicted"/>
<dbReference type="OrthoDB" id="7651419at2"/>